<name>A0A1I4PMB5_9FIRM</name>
<protein>
    <submittedName>
        <fullName evidence="2">Uncharacterized protein</fullName>
    </submittedName>
</protein>
<sequence>MEESILFSLDFEQQVLLAALLAILASDKLSEEQLSILGNFVEAVGQNILLIQAVVSSKPTSTNSDSSSKTQVQDLQNSITLLQQDLETLKAKIAALEGKQQ</sequence>
<dbReference type="EMBL" id="FOTS01000067">
    <property type="protein sequence ID" value="SFM29011.1"/>
    <property type="molecule type" value="Genomic_DNA"/>
</dbReference>
<evidence type="ECO:0000313" key="3">
    <source>
        <dbReference type="Proteomes" id="UP000199520"/>
    </source>
</evidence>
<proteinExistence type="predicted"/>
<dbReference type="AlphaFoldDB" id="A0A1I4PMB5"/>
<dbReference type="RefSeq" id="WP_090943600.1">
    <property type="nucleotide sequence ID" value="NZ_FOTS01000067.1"/>
</dbReference>
<dbReference type="Proteomes" id="UP000199520">
    <property type="component" value="Unassembled WGS sequence"/>
</dbReference>
<feature type="coiled-coil region" evidence="1">
    <location>
        <begin position="72"/>
        <end position="99"/>
    </location>
</feature>
<organism evidence="2 3">
    <name type="scientific">Pelosinus propionicus DSM 13327</name>
    <dbReference type="NCBI Taxonomy" id="1123291"/>
    <lineage>
        <taxon>Bacteria</taxon>
        <taxon>Bacillati</taxon>
        <taxon>Bacillota</taxon>
        <taxon>Negativicutes</taxon>
        <taxon>Selenomonadales</taxon>
        <taxon>Sporomusaceae</taxon>
        <taxon>Pelosinus</taxon>
    </lineage>
</organism>
<accession>A0A1I4PMB5</accession>
<evidence type="ECO:0000256" key="1">
    <source>
        <dbReference type="SAM" id="Coils"/>
    </source>
</evidence>
<evidence type="ECO:0000313" key="2">
    <source>
        <dbReference type="EMBL" id="SFM29011.1"/>
    </source>
</evidence>
<keyword evidence="3" id="KW-1185">Reference proteome</keyword>
<keyword evidence="1" id="KW-0175">Coiled coil</keyword>
<gene>
    <name evidence="2" type="ORF">SAMN04490355_106722</name>
</gene>
<reference evidence="3" key="1">
    <citation type="submission" date="2016-10" db="EMBL/GenBank/DDBJ databases">
        <authorList>
            <person name="Varghese N."/>
            <person name="Submissions S."/>
        </authorList>
    </citation>
    <scope>NUCLEOTIDE SEQUENCE [LARGE SCALE GENOMIC DNA]</scope>
    <source>
        <strain evidence="3">DSM 13327</strain>
    </source>
</reference>
<dbReference type="OrthoDB" id="1684093at2"/>